<dbReference type="PANTHER" id="PTHR31308">
    <property type="match status" value="1"/>
</dbReference>
<evidence type="ECO:0000256" key="4">
    <source>
        <dbReference type="RuleBase" id="RU361153"/>
    </source>
</evidence>
<comment type="caution">
    <text evidence="7">The sequence shown here is derived from an EMBL/GenBank/DDBJ whole genome shotgun (WGS) entry which is preliminary data.</text>
</comment>
<dbReference type="EMBL" id="BAABCY010000092">
    <property type="protein sequence ID" value="GAA3582385.1"/>
    <property type="molecule type" value="Genomic_DNA"/>
</dbReference>
<dbReference type="InterPro" id="IPR052066">
    <property type="entry name" value="Glycosphingolipid_Hydrolases"/>
</dbReference>
<evidence type="ECO:0000259" key="5">
    <source>
        <dbReference type="Pfam" id="PF00150"/>
    </source>
</evidence>
<evidence type="ECO:0000256" key="3">
    <source>
        <dbReference type="ARBA" id="ARBA00023295"/>
    </source>
</evidence>
<dbReference type="InterPro" id="IPR017853">
    <property type="entry name" value="GH"/>
</dbReference>
<dbReference type="Proteomes" id="UP001500954">
    <property type="component" value="Unassembled WGS sequence"/>
</dbReference>
<dbReference type="Pfam" id="PF00150">
    <property type="entry name" value="Cellulase"/>
    <property type="match status" value="2"/>
</dbReference>
<dbReference type="InterPro" id="IPR001547">
    <property type="entry name" value="Glyco_hydro_5"/>
</dbReference>
<dbReference type="Pfam" id="PF18564">
    <property type="entry name" value="Glyco_hydro_5_C"/>
    <property type="match status" value="1"/>
</dbReference>
<dbReference type="PROSITE" id="PS00659">
    <property type="entry name" value="GLYCOSYL_HYDROL_F5"/>
    <property type="match status" value="1"/>
</dbReference>
<dbReference type="InterPro" id="IPR041036">
    <property type="entry name" value="GH5_C"/>
</dbReference>
<sequence length="533" mass="60388">MNTMRILGLVGFLIVITFSIKCKNHEKDVLHRNDKYVSIEGRQFIDSLGRTLTLHGISVINKDPKTNYLGHISPEEFKMFKEWGFNVIRLGIIWDGLEPEPGVYNQEYLKGIDDMIQWATDSGLYVFLDMHQDLYSVDFSDGAPSWATITNNEPHLTGGVWSEAYLISPAVQTAFDNFWANAPAPDGVGIQDHYLNLWKFLAERYKDNRKVIGFDVMNEPFMGSDANKVMPLLIESYAKILAEELGEAPSSLEEVMHLWNNDKMKVLESLSDKETYKKWLDVIYEVNANFESRTLTAFYQRARDEIRKVNKNHIIFTEHSYFTNMGLVGALGEIVDEQGKKDPLVAYAAHGYDLVVDTDALTLGSNDRVELIFERIAQTGQRLDVPVLIGEWGALHGQSPELIPTANFLLNQFSKHGFSDAFWAYGKFLLDASFLDVLKKPYPVETSGSLESYSFDYDTGVFSCTWQERETITASTRIYVSDLSKLNKDAMQLNPNSKGVSIEKLEHSKAGHLVIPPSGKDAKRKLSFLLTKK</sequence>
<evidence type="ECO:0000259" key="6">
    <source>
        <dbReference type="Pfam" id="PF18564"/>
    </source>
</evidence>
<feature type="domain" description="Glycoside hydrolase family 5 C-terminal" evidence="6">
    <location>
        <begin position="441"/>
        <end position="483"/>
    </location>
</feature>
<evidence type="ECO:0000313" key="7">
    <source>
        <dbReference type="EMBL" id="GAA3582385.1"/>
    </source>
</evidence>
<dbReference type="PANTHER" id="PTHR31308:SF3">
    <property type="entry name" value="ENDOGLYCOCERAMIDASE"/>
    <property type="match status" value="1"/>
</dbReference>
<evidence type="ECO:0008006" key="9">
    <source>
        <dbReference type="Google" id="ProtNLM"/>
    </source>
</evidence>
<evidence type="ECO:0000256" key="2">
    <source>
        <dbReference type="ARBA" id="ARBA00022801"/>
    </source>
</evidence>
<proteinExistence type="inferred from homology"/>
<feature type="domain" description="Glycoside hydrolase family 5" evidence="5">
    <location>
        <begin position="279"/>
        <end position="426"/>
    </location>
</feature>
<dbReference type="Gene3D" id="3.20.20.80">
    <property type="entry name" value="Glycosidases"/>
    <property type="match status" value="1"/>
</dbReference>
<keyword evidence="2 4" id="KW-0378">Hydrolase</keyword>
<keyword evidence="8" id="KW-1185">Reference proteome</keyword>
<evidence type="ECO:0000256" key="1">
    <source>
        <dbReference type="ARBA" id="ARBA00005641"/>
    </source>
</evidence>
<dbReference type="SUPFAM" id="SSF51445">
    <property type="entry name" value="(Trans)glycosidases"/>
    <property type="match status" value="1"/>
</dbReference>
<protein>
    <recommendedName>
        <fullName evidence="9">Cellulase</fullName>
    </recommendedName>
</protein>
<dbReference type="InterPro" id="IPR013780">
    <property type="entry name" value="Glyco_hydro_b"/>
</dbReference>
<dbReference type="Gene3D" id="2.60.40.1180">
    <property type="entry name" value="Golgi alpha-mannosidase II"/>
    <property type="match status" value="1"/>
</dbReference>
<evidence type="ECO:0000313" key="8">
    <source>
        <dbReference type="Proteomes" id="UP001500954"/>
    </source>
</evidence>
<accession>A0ABP6YKC6</accession>
<name>A0ABP6YKC6_9FLAO</name>
<feature type="domain" description="Glycoside hydrolase family 5" evidence="5">
    <location>
        <begin position="77"/>
        <end position="228"/>
    </location>
</feature>
<reference evidence="8" key="1">
    <citation type="journal article" date="2019" name="Int. J. Syst. Evol. Microbiol.">
        <title>The Global Catalogue of Microorganisms (GCM) 10K type strain sequencing project: providing services to taxonomists for standard genome sequencing and annotation.</title>
        <authorList>
            <consortium name="The Broad Institute Genomics Platform"/>
            <consortium name="The Broad Institute Genome Sequencing Center for Infectious Disease"/>
            <person name="Wu L."/>
            <person name="Ma J."/>
        </authorList>
    </citation>
    <scope>NUCLEOTIDE SEQUENCE [LARGE SCALE GENOMIC DNA]</scope>
    <source>
        <strain evidence="8">JCM 17111</strain>
    </source>
</reference>
<dbReference type="InterPro" id="IPR018087">
    <property type="entry name" value="Glyco_hydro_5_CS"/>
</dbReference>
<gene>
    <name evidence="7" type="ORF">GCM10022395_33460</name>
</gene>
<keyword evidence="3 4" id="KW-0326">Glycosidase</keyword>
<comment type="similarity">
    <text evidence="1 4">Belongs to the glycosyl hydrolase 5 (cellulase A) family.</text>
</comment>
<organism evidence="7 8">
    <name type="scientific">Snuella lapsa</name>
    <dbReference type="NCBI Taxonomy" id="870481"/>
    <lineage>
        <taxon>Bacteria</taxon>
        <taxon>Pseudomonadati</taxon>
        <taxon>Bacteroidota</taxon>
        <taxon>Flavobacteriia</taxon>
        <taxon>Flavobacteriales</taxon>
        <taxon>Flavobacteriaceae</taxon>
        <taxon>Snuella</taxon>
    </lineage>
</organism>